<dbReference type="InterPro" id="IPR006182">
    <property type="entry name" value="FliF_N_dom"/>
</dbReference>
<evidence type="ECO:0000259" key="13">
    <source>
        <dbReference type="Pfam" id="PF08345"/>
    </source>
</evidence>
<comment type="similarity">
    <text evidence="3 9">Belongs to the FliF family.</text>
</comment>
<dbReference type="GO" id="GO:0005886">
    <property type="term" value="C:plasma membrane"/>
    <property type="evidence" value="ECO:0007669"/>
    <property type="project" value="UniProtKB-SubCell"/>
</dbReference>
<dbReference type="GO" id="GO:0071973">
    <property type="term" value="P:bacterial-type flagellum-dependent cell motility"/>
    <property type="evidence" value="ECO:0007669"/>
    <property type="project" value="InterPro"/>
</dbReference>
<keyword evidence="4" id="KW-1003">Cell membrane</keyword>
<dbReference type="InterPro" id="IPR013556">
    <property type="entry name" value="Flag_M-ring_C"/>
</dbReference>
<dbReference type="PANTHER" id="PTHR30046:SF0">
    <property type="entry name" value="FLAGELLAR M-RING PROTEIN"/>
    <property type="match status" value="1"/>
</dbReference>
<dbReference type="PANTHER" id="PTHR30046">
    <property type="entry name" value="FLAGELLAR M-RING PROTEIN"/>
    <property type="match status" value="1"/>
</dbReference>
<evidence type="ECO:0000256" key="4">
    <source>
        <dbReference type="ARBA" id="ARBA00022475"/>
    </source>
</evidence>
<dbReference type="Pfam" id="PF01514">
    <property type="entry name" value="YscJ_FliF"/>
    <property type="match status" value="1"/>
</dbReference>
<sequence length="533" mass="57440">MDRVGSMLNNLKNRWQNLNRLVKIAIVLGVVSMLAIGGVVYYLETRIEYGVLFSDLSEADAGTVTEELEKNNIAYKLADDGTTIMIDKNKVDQERIDLAVNDELPSTSKGFDLFDSTSVMTTDEDRKILYQRALQGELQNAIQSLSAVKTAKVILVMSSSSSVFSDSSSSSSSKSKASITLTLKNGYISSQAVRGIVSLTTGAVSGLTANNVKVVDSDGNVLNSGSSSSTSSTSGTSSKYIQMQNKYDQQLQAKIKALLKSSMGNIGFTVSVNSTLDFDAVQNKTTTYSDPQVRSEETSAGGTAATVSSAETADEASNVATVTNDSSSSGASSASYSHTVNNELNTSVTKTIQAPGTVKRLTTSILVNDKLSKKNRRYIKKAVAAAIGYDSGRGDSIVVQGLSLKKATTKTKTTKKKATKKNSFPWLYVGIGIGALLLLSGITAFVIIRRRRQAEDEYYDDDYDVDVADDNIEASNEETAKDESVSTEPKIAPEVKKQLDRDTKAREYAQEHPEIAAELVKAWMKDDKDDSGR</sequence>
<evidence type="ECO:0000313" key="15">
    <source>
        <dbReference type="Proteomes" id="UP001139006"/>
    </source>
</evidence>
<dbReference type="Proteomes" id="UP001139006">
    <property type="component" value="Unassembled WGS sequence"/>
</dbReference>
<protein>
    <recommendedName>
        <fullName evidence="9">Flagellar M-ring protein</fullName>
    </recommendedName>
</protein>
<feature type="domain" description="Flagellar M-ring C-terminal" evidence="13">
    <location>
        <begin position="259"/>
        <end position="402"/>
    </location>
</feature>
<evidence type="ECO:0000256" key="5">
    <source>
        <dbReference type="ARBA" id="ARBA00022692"/>
    </source>
</evidence>
<gene>
    <name evidence="14" type="primary">fliF</name>
    <name evidence="14" type="ORF">LB941_02730</name>
</gene>
<feature type="compositionally biased region" description="Low complexity" evidence="10">
    <location>
        <begin position="224"/>
        <end position="237"/>
    </location>
</feature>
<dbReference type="PIRSF" id="PIRSF004862">
    <property type="entry name" value="FliF"/>
    <property type="match status" value="1"/>
</dbReference>
<keyword evidence="14" id="KW-0969">Cilium</keyword>
<comment type="caution">
    <text evidence="14">The sequence shown here is derived from an EMBL/GenBank/DDBJ whole genome shotgun (WGS) entry which is preliminary data.</text>
</comment>
<keyword evidence="7 11" id="KW-0472">Membrane</keyword>
<evidence type="ECO:0000256" key="2">
    <source>
        <dbReference type="ARBA" id="ARBA00004651"/>
    </source>
</evidence>
<feature type="region of interest" description="Disordered" evidence="10">
    <location>
        <begin position="287"/>
        <end position="337"/>
    </location>
</feature>
<reference evidence="14 15" key="1">
    <citation type="journal article" date="2023" name="Int. J. Syst. Evol. Microbiol.">
        <title>Ligilactobacillus ubinensis sp. nov., a novel species isolated from the wild ferment of a durian fruit (Durio zibethinus).</title>
        <authorList>
            <person name="Heng Y.C."/>
            <person name="Menon N."/>
            <person name="Chen B."/>
            <person name="Loo B.Z.L."/>
            <person name="Wong G.W.J."/>
            <person name="Lim A.C.H."/>
            <person name="Silvaraju S."/>
            <person name="Kittelmann S."/>
        </authorList>
    </citation>
    <scope>NUCLEOTIDE SEQUENCE [LARGE SCALE GENOMIC DNA]</scope>
    <source>
        <strain evidence="14 15">WILCCON 0076</strain>
    </source>
</reference>
<name>A0A9X2FHJ9_9LACO</name>
<keyword evidence="15" id="KW-1185">Reference proteome</keyword>
<keyword evidence="8 9" id="KW-0975">Bacterial flagellum</keyword>
<proteinExistence type="inferred from homology"/>
<dbReference type="Pfam" id="PF08345">
    <property type="entry name" value="YscJ_FliF_C"/>
    <property type="match status" value="1"/>
</dbReference>
<evidence type="ECO:0000256" key="7">
    <source>
        <dbReference type="ARBA" id="ARBA00023136"/>
    </source>
</evidence>
<comment type="subcellular location">
    <subcellularLocation>
        <location evidence="1 9">Bacterial flagellum basal body</location>
    </subcellularLocation>
    <subcellularLocation>
        <location evidence="2">Cell membrane</location>
        <topology evidence="2">Multi-pass membrane protein</topology>
    </subcellularLocation>
</comment>
<keyword evidence="5 11" id="KW-0812">Transmembrane</keyword>
<comment type="function">
    <text evidence="9">The M ring may be actively involved in energy transduction.</text>
</comment>
<dbReference type="RefSeq" id="WP_253359269.1">
    <property type="nucleotide sequence ID" value="NZ_JAIULA010000003.1"/>
</dbReference>
<dbReference type="NCBIfam" id="TIGR00206">
    <property type="entry name" value="fliF"/>
    <property type="match status" value="1"/>
</dbReference>
<dbReference type="EMBL" id="JAIULA010000003">
    <property type="protein sequence ID" value="MCP0886252.1"/>
    <property type="molecule type" value="Genomic_DNA"/>
</dbReference>
<keyword evidence="6 11" id="KW-1133">Transmembrane helix</keyword>
<dbReference type="PRINTS" id="PR01009">
    <property type="entry name" value="FLGMRINGFLIF"/>
</dbReference>
<feature type="compositionally biased region" description="Basic and acidic residues" evidence="10">
    <location>
        <begin position="491"/>
        <end position="510"/>
    </location>
</feature>
<dbReference type="Gene3D" id="3.30.300.30">
    <property type="match status" value="1"/>
</dbReference>
<dbReference type="InterPro" id="IPR043427">
    <property type="entry name" value="YscJ/FliF"/>
</dbReference>
<evidence type="ECO:0000256" key="11">
    <source>
        <dbReference type="SAM" id="Phobius"/>
    </source>
</evidence>
<accession>A0A9X2FHJ9</accession>
<evidence type="ECO:0000256" key="9">
    <source>
        <dbReference type="PIRNR" id="PIRNR004862"/>
    </source>
</evidence>
<evidence type="ECO:0000313" key="14">
    <source>
        <dbReference type="EMBL" id="MCP0886252.1"/>
    </source>
</evidence>
<keyword evidence="14" id="KW-0966">Cell projection</keyword>
<feature type="transmembrane region" description="Helical" evidence="11">
    <location>
        <begin position="426"/>
        <end position="448"/>
    </location>
</feature>
<feature type="compositionally biased region" description="Low complexity" evidence="10">
    <location>
        <begin position="326"/>
        <end position="337"/>
    </location>
</feature>
<dbReference type="GO" id="GO:0003774">
    <property type="term" value="F:cytoskeletal motor activity"/>
    <property type="evidence" value="ECO:0007669"/>
    <property type="project" value="InterPro"/>
</dbReference>
<dbReference type="InterPro" id="IPR045851">
    <property type="entry name" value="AMP-bd_C_sf"/>
</dbReference>
<evidence type="ECO:0000259" key="12">
    <source>
        <dbReference type="Pfam" id="PF01514"/>
    </source>
</evidence>
<dbReference type="AlphaFoldDB" id="A0A9X2FHJ9"/>
<evidence type="ECO:0000256" key="8">
    <source>
        <dbReference type="ARBA" id="ARBA00023143"/>
    </source>
</evidence>
<evidence type="ECO:0000256" key="1">
    <source>
        <dbReference type="ARBA" id="ARBA00004117"/>
    </source>
</evidence>
<feature type="region of interest" description="Disordered" evidence="10">
    <location>
        <begin position="475"/>
        <end position="510"/>
    </location>
</feature>
<dbReference type="InterPro" id="IPR000067">
    <property type="entry name" value="FlgMring_FliF"/>
</dbReference>
<feature type="region of interest" description="Disordered" evidence="10">
    <location>
        <begin position="218"/>
        <end position="237"/>
    </location>
</feature>
<evidence type="ECO:0000256" key="3">
    <source>
        <dbReference type="ARBA" id="ARBA00007971"/>
    </source>
</evidence>
<feature type="compositionally biased region" description="Low complexity" evidence="10">
    <location>
        <begin position="298"/>
        <end position="317"/>
    </location>
</feature>
<feature type="domain" description="Flagellar M-ring N-terminal" evidence="12">
    <location>
        <begin position="46"/>
        <end position="223"/>
    </location>
</feature>
<organism evidence="14 15">
    <name type="scientific">Ligilactobacillus ubinensis</name>
    <dbReference type="NCBI Taxonomy" id="2876789"/>
    <lineage>
        <taxon>Bacteria</taxon>
        <taxon>Bacillati</taxon>
        <taxon>Bacillota</taxon>
        <taxon>Bacilli</taxon>
        <taxon>Lactobacillales</taxon>
        <taxon>Lactobacillaceae</taxon>
        <taxon>Ligilactobacillus</taxon>
    </lineage>
</organism>
<dbReference type="GO" id="GO:0009431">
    <property type="term" value="C:bacterial-type flagellum basal body, MS ring"/>
    <property type="evidence" value="ECO:0007669"/>
    <property type="project" value="InterPro"/>
</dbReference>
<keyword evidence="14" id="KW-0282">Flagellum</keyword>
<evidence type="ECO:0000256" key="10">
    <source>
        <dbReference type="SAM" id="MobiDB-lite"/>
    </source>
</evidence>
<feature type="transmembrane region" description="Helical" evidence="11">
    <location>
        <begin position="21"/>
        <end position="43"/>
    </location>
</feature>
<evidence type="ECO:0000256" key="6">
    <source>
        <dbReference type="ARBA" id="ARBA00022989"/>
    </source>
</evidence>